<dbReference type="Proteomes" id="UP000765509">
    <property type="component" value="Unassembled WGS sequence"/>
</dbReference>
<sequence>MNQHQEAHSFQYDSILNEEDMRKLYEAIEWHEKEATSSAIDSPGDVIMINIQTKLQR</sequence>
<proteinExistence type="predicted"/>
<evidence type="ECO:0000313" key="2">
    <source>
        <dbReference type="Proteomes" id="UP000765509"/>
    </source>
</evidence>
<accession>A0A9Q3KL37</accession>
<protein>
    <submittedName>
        <fullName evidence="1">Uncharacterized protein</fullName>
    </submittedName>
</protein>
<dbReference type="AlphaFoldDB" id="A0A9Q3KL37"/>
<dbReference type="OrthoDB" id="428159at2759"/>
<evidence type="ECO:0000313" key="1">
    <source>
        <dbReference type="EMBL" id="MBW0581709.1"/>
    </source>
</evidence>
<comment type="caution">
    <text evidence="1">The sequence shown here is derived from an EMBL/GenBank/DDBJ whole genome shotgun (WGS) entry which is preliminary data.</text>
</comment>
<reference evidence="1" key="1">
    <citation type="submission" date="2021-03" db="EMBL/GenBank/DDBJ databases">
        <title>Draft genome sequence of rust myrtle Austropuccinia psidii MF-1, a brazilian biotype.</title>
        <authorList>
            <person name="Quecine M.C."/>
            <person name="Pachon D.M.R."/>
            <person name="Bonatelli M.L."/>
            <person name="Correr F.H."/>
            <person name="Franceschini L.M."/>
            <person name="Leite T.F."/>
            <person name="Margarido G.R.A."/>
            <person name="Almeida C.A."/>
            <person name="Ferrarezi J.A."/>
            <person name="Labate C.A."/>
        </authorList>
    </citation>
    <scope>NUCLEOTIDE SEQUENCE</scope>
    <source>
        <strain evidence="1">MF-1</strain>
    </source>
</reference>
<dbReference type="EMBL" id="AVOT02110650">
    <property type="protein sequence ID" value="MBW0581709.1"/>
    <property type="molecule type" value="Genomic_DNA"/>
</dbReference>
<organism evidence="1 2">
    <name type="scientific">Austropuccinia psidii MF-1</name>
    <dbReference type="NCBI Taxonomy" id="1389203"/>
    <lineage>
        <taxon>Eukaryota</taxon>
        <taxon>Fungi</taxon>
        <taxon>Dikarya</taxon>
        <taxon>Basidiomycota</taxon>
        <taxon>Pucciniomycotina</taxon>
        <taxon>Pucciniomycetes</taxon>
        <taxon>Pucciniales</taxon>
        <taxon>Sphaerophragmiaceae</taxon>
        <taxon>Austropuccinia</taxon>
    </lineage>
</organism>
<keyword evidence="2" id="KW-1185">Reference proteome</keyword>
<gene>
    <name evidence="1" type="ORF">O181_121424</name>
</gene>
<name>A0A9Q3KL37_9BASI</name>
<feature type="non-terminal residue" evidence="1">
    <location>
        <position position="57"/>
    </location>
</feature>